<accession>A0A7M5UDV0</accession>
<sequence length="117" mass="13863">IWGNFPQKKNNGSVKSLKIHCMANISYNVEHWMNYLPNDKSQEFQSPLKVLGTTDTVEILEMLRKKMKFIPDHLYLICHQNLIGMDFDIWELYGESYYIEPCTRKMQENPKTNFEGN</sequence>
<protein>
    <submittedName>
        <fullName evidence="1">Uncharacterized protein</fullName>
    </submittedName>
</protein>
<evidence type="ECO:0000313" key="2">
    <source>
        <dbReference type="Proteomes" id="UP000594262"/>
    </source>
</evidence>
<dbReference type="Proteomes" id="UP000594262">
    <property type="component" value="Unplaced"/>
</dbReference>
<dbReference type="AlphaFoldDB" id="A0A7M5UDV0"/>
<dbReference type="EnsemblMetazoa" id="CLYHEMT009190.1">
    <property type="protein sequence ID" value="CLYHEMP009190.1"/>
    <property type="gene ID" value="CLYHEMG009190"/>
</dbReference>
<reference evidence="1" key="1">
    <citation type="submission" date="2021-01" db="UniProtKB">
        <authorList>
            <consortium name="EnsemblMetazoa"/>
        </authorList>
    </citation>
    <scope>IDENTIFICATION</scope>
</reference>
<organism evidence="1 2">
    <name type="scientific">Clytia hemisphaerica</name>
    <dbReference type="NCBI Taxonomy" id="252671"/>
    <lineage>
        <taxon>Eukaryota</taxon>
        <taxon>Metazoa</taxon>
        <taxon>Cnidaria</taxon>
        <taxon>Hydrozoa</taxon>
        <taxon>Hydroidolina</taxon>
        <taxon>Leptothecata</taxon>
        <taxon>Obeliida</taxon>
        <taxon>Clytiidae</taxon>
        <taxon>Clytia</taxon>
    </lineage>
</organism>
<name>A0A7M5UDV0_9CNID</name>
<proteinExistence type="predicted"/>
<keyword evidence="2" id="KW-1185">Reference proteome</keyword>
<evidence type="ECO:0000313" key="1">
    <source>
        <dbReference type="EnsemblMetazoa" id="CLYHEMP009190.1"/>
    </source>
</evidence>